<keyword evidence="1" id="KW-0812">Transmembrane</keyword>
<feature type="domain" description="5'-Nucleotidase C-terminal" evidence="2">
    <location>
        <begin position="120"/>
        <end position="256"/>
    </location>
</feature>
<feature type="transmembrane region" description="Helical" evidence="1">
    <location>
        <begin position="15"/>
        <end position="34"/>
    </location>
</feature>
<dbReference type="AlphaFoldDB" id="A0A315Z8B5"/>
<gene>
    <name evidence="3" type="ORF">BC781_106177</name>
</gene>
<keyword evidence="1" id="KW-0472">Membrane</keyword>
<dbReference type="Gene3D" id="3.90.780.10">
    <property type="entry name" value="5'-Nucleotidase, C-terminal domain"/>
    <property type="match status" value="1"/>
</dbReference>
<proteinExistence type="predicted"/>
<accession>A0A315Z8B5</accession>
<keyword evidence="1" id="KW-1133">Transmembrane helix</keyword>
<dbReference type="GO" id="GO:0016787">
    <property type="term" value="F:hydrolase activity"/>
    <property type="evidence" value="ECO:0007669"/>
    <property type="project" value="InterPro"/>
</dbReference>
<organism evidence="3 4">
    <name type="scientific">Sediminitomix flava</name>
    <dbReference type="NCBI Taxonomy" id="379075"/>
    <lineage>
        <taxon>Bacteria</taxon>
        <taxon>Pseudomonadati</taxon>
        <taxon>Bacteroidota</taxon>
        <taxon>Cytophagia</taxon>
        <taxon>Cytophagales</taxon>
        <taxon>Flammeovirgaceae</taxon>
        <taxon>Sediminitomix</taxon>
    </lineage>
</organism>
<dbReference type="PANTHER" id="PTHR11575">
    <property type="entry name" value="5'-NUCLEOTIDASE-RELATED"/>
    <property type="match status" value="1"/>
</dbReference>
<evidence type="ECO:0000313" key="3">
    <source>
        <dbReference type="EMBL" id="PWJ39276.1"/>
    </source>
</evidence>
<sequence>MVYTDTLFCSVNEHFIVSLLTILINVLSSKIYIYHCRNTILHFLKMNKLLTFVLGLVLWSACSAPNKVVQQTSSSQKIEGNLIPQDNSITADASMESFIAPFRESLEEEMSRSITHIARNLESSKGESTLGNFVTDAFFNYVKTEVDSTIDFALLNLGGMRSDAVAQGDFTRGELITLLPFDNRLVIVEMKGKQLENMFDFIVRRHGEPFANMTMVVSSDSYEVEIDGKPFDHNKVYRVATIDYLQRGGGGMAFFKDVEHVEATDILLREAVKQYCLTKESIDVELDGRYKELN</sequence>
<evidence type="ECO:0000313" key="4">
    <source>
        <dbReference type="Proteomes" id="UP000245535"/>
    </source>
</evidence>
<protein>
    <submittedName>
        <fullName evidence="3">5'-nucleotidase-like protein</fullName>
    </submittedName>
</protein>
<reference evidence="3 4" key="1">
    <citation type="submission" date="2018-03" db="EMBL/GenBank/DDBJ databases">
        <title>Genomic Encyclopedia of Archaeal and Bacterial Type Strains, Phase II (KMG-II): from individual species to whole genera.</title>
        <authorList>
            <person name="Goeker M."/>
        </authorList>
    </citation>
    <scope>NUCLEOTIDE SEQUENCE [LARGE SCALE GENOMIC DNA]</scope>
    <source>
        <strain evidence="3 4">DSM 28229</strain>
    </source>
</reference>
<keyword evidence="4" id="KW-1185">Reference proteome</keyword>
<dbReference type="PANTHER" id="PTHR11575:SF24">
    <property type="entry name" value="5'-NUCLEOTIDASE"/>
    <property type="match status" value="1"/>
</dbReference>
<dbReference type="InterPro" id="IPR036907">
    <property type="entry name" value="5'-Nucleotdase_C_sf"/>
</dbReference>
<dbReference type="EMBL" id="QGDO01000006">
    <property type="protein sequence ID" value="PWJ39276.1"/>
    <property type="molecule type" value="Genomic_DNA"/>
</dbReference>
<dbReference type="InterPro" id="IPR006179">
    <property type="entry name" value="5_nucleotidase/apyrase"/>
</dbReference>
<dbReference type="PRINTS" id="PR01607">
    <property type="entry name" value="APYRASEFAMLY"/>
</dbReference>
<name>A0A315Z8B5_SEDFL</name>
<evidence type="ECO:0000256" key="1">
    <source>
        <dbReference type="SAM" id="Phobius"/>
    </source>
</evidence>
<comment type="caution">
    <text evidence="3">The sequence shown here is derived from an EMBL/GenBank/DDBJ whole genome shotgun (WGS) entry which is preliminary data.</text>
</comment>
<feature type="transmembrane region" description="Helical" evidence="1">
    <location>
        <begin position="46"/>
        <end position="66"/>
    </location>
</feature>
<evidence type="ECO:0000259" key="2">
    <source>
        <dbReference type="Pfam" id="PF02872"/>
    </source>
</evidence>
<dbReference type="InterPro" id="IPR008334">
    <property type="entry name" value="5'-Nucleotdase_C"/>
</dbReference>
<dbReference type="Pfam" id="PF02872">
    <property type="entry name" value="5_nucleotid_C"/>
    <property type="match status" value="1"/>
</dbReference>
<dbReference type="GO" id="GO:0009166">
    <property type="term" value="P:nucleotide catabolic process"/>
    <property type="evidence" value="ECO:0007669"/>
    <property type="project" value="InterPro"/>
</dbReference>
<dbReference type="Proteomes" id="UP000245535">
    <property type="component" value="Unassembled WGS sequence"/>
</dbReference>
<dbReference type="SUPFAM" id="SSF55816">
    <property type="entry name" value="5'-nucleotidase (syn. UDP-sugar hydrolase), C-terminal domain"/>
    <property type="match status" value="1"/>
</dbReference>